<dbReference type="Gene3D" id="2.60.120.430">
    <property type="entry name" value="Galactose-binding lectin"/>
    <property type="match status" value="2"/>
</dbReference>
<dbReference type="CDD" id="cd08023">
    <property type="entry name" value="GH16_laminarinase_like"/>
    <property type="match status" value="1"/>
</dbReference>
<dbReference type="InterPro" id="IPR008979">
    <property type="entry name" value="Galactose-bd-like_sf"/>
</dbReference>
<dbReference type="Gene3D" id="2.60.120.260">
    <property type="entry name" value="Galactose-binding domain-like"/>
    <property type="match status" value="3"/>
</dbReference>
<evidence type="ECO:0000259" key="4">
    <source>
        <dbReference type="PROSITE" id="PS50022"/>
    </source>
</evidence>
<dbReference type="InterPro" id="IPR013320">
    <property type="entry name" value="ConA-like_dom_sf"/>
</dbReference>
<dbReference type="GO" id="GO:0016787">
    <property type="term" value="F:hydrolase activity"/>
    <property type="evidence" value="ECO:0007669"/>
    <property type="project" value="UniProtKB-KW"/>
</dbReference>
<dbReference type="PANTHER" id="PTHR10963:SF55">
    <property type="entry name" value="GLYCOSIDE HYDROLASE FAMILY 16 PROTEIN"/>
    <property type="match status" value="1"/>
</dbReference>
<sequence length="1401" mass="153164">MKTNRASVKNRLLLTAACLLAQPAIFTTTQAQTAPVWAEEFDGERINRDTWSFTTGGDGNGNGELQYYTASHKNAYLEDGNLVIEARRENYEGKEFTSARLHTNGRFGFKYGTLEARIKLPKLDNGLWPAFWMLGNNFGVDGWPKSGEIDILEAGYKAAIDNGTVNNAVSGALHWWHESGDWSDWLQADHAAEVVLENNLYEQYHTYRLDWTPDAVAISVDGTEILNMDITDPNLSEFRDNPNHILLNLAVGGWNFVEITDPAQITAQFPAKMYVDYVRLYANEYTELDVASDHYYRGDFGIMTETYPVLDEFNWGDHANLYIWNNMTAVATVPSEGSAALSYSVAAGDWWGMGLLHKDYNMRNYKHGYLHFDAKVNSSVNIEVNMASTSGGDSSVVLAQGSEQYGLERDGEWHHVAIPLSKFGGLDMETVKTFFSVSGPGAAEAFEIAFDNIYLTESIALEAPEYGSYGIYTETSAHMDAGNFGFGVNGDLFVWDETLTLGSGDSREGNTALNLTSTGKGWFGLGLTAREGFNLTAFDNDTAALHFSMKTTDQTEFRIGMKGGNVDGIGQVWLDFKPGADPYGFARDGQWHDIVIPMNELAPDLDLADMRQVLQVLGFGEVANLSIDDVYISGGAQAQDPDTDGEVVNRAPSAAVKPSLMGGPVGTAVTFDGSRSTDVNGDALTYSWDFGDGTMVENMGAEGATISHTYADNGSYRVLLTVSDGQTADTAVTNIFIDDNYGSAKSSKRGLGYGHHSEEDLAVMSHGISWWYNWSHAPDVQVADIYQNYGVEFVPMAWNGAFNDQAMRDYIAAHPGVKYILAFNEPNFLDQASMTPSQAAAEWPRLEAIADEFGLDIVSVAMNFCGNCVTENGTTYYDPIDYFDDFFAVCPDCRVDAMSIHAYMPVVGAIEWYVDLFKKYNRPIWLTEFSAWEDTTTEADQQKFLIQTVDYLENDPDVARYAWFTGRRNGHPYNGLFDYRQSGVLTELGNIYVNMPVHGAASVHNLPKKVQAEAYGSQSAVRVDKTTDVSGFLDITETAADSWVEYNLVGAAGSAELKLRVAAETATSIDVLIDGVSQGSVAVSATAGGWDTLTTSVNLNDGAQKLRLVFAGAVQLNWLDIGGNSNPDPEPSANLALNKTVTVSSMENGDLNGDAAVDGDLGTRWSSAWSDPQWISVDLGSISSVDRVVLKWEAAYGRAYEIQVSDDGQNWNTVATVTDSDGSEDVLSGLNASGQYVRVYISERATGWGASLWELEIYGSGGDDDNEPPCCDPQPGGDLALNKPVTASSAEGNYWFPEYAVDGDAGTRWSSDFSDDQWLQVDLGAVYSLSQVVLSWEGAYGKAYKIQVSQDGSNWTAAATIQDGDGGLDQISVNASGRYVRLQGVERGTGYGYSLWRFEVY</sequence>
<dbReference type="Pfam" id="PF11790">
    <property type="entry name" value="Glyco_hydro_cc"/>
    <property type="match status" value="1"/>
</dbReference>
<dbReference type="InterPro" id="IPR000601">
    <property type="entry name" value="PKD_dom"/>
</dbReference>
<organism evidence="8 9">
    <name type="scientific">Microbulbifer bruguierae</name>
    <dbReference type="NCBI Taxonomy" id="3029061"/>
    <lineage>
        <taxon>Bacteria</taxon>
        <taxon>Pseudomonadati</taxon>
        <taxon>Pseudomonadota</taxon>
        <taxon>Gammaproteobacteria</taxon>
        <taxon>Cellvibrionales</taxon>
        <taxon>Microbulbiferaceae</taxon>
        <taxon>Microbulbifer</taxon>
    </lineage>
</organism>
<dbReference type="RefSeq" id="WP_280322426.1">
    <property type="nucleotide sequence ID" value="NZ_CP118605.1"/>
</dbReference>
<dbReference type="Gene3D" id="2.60.120.200">
    <property type="match status" value="1"/>
</dbReference>
<dbReference type="PROSITE" id="PS51175">
    <property type="entry name" value="CBM6"/>
    <property type="match status" value="1"/>
</dbReference>
<feature type="domain" description="F5/8 type C" evidence="4">
    <location>
        <begin position="1270"/>
        <end position="1401"/>
    </location>
</feature>
<dbReference type="SUPFAM" id="SSF49299">
    <property type="entry name" value="PKD domain"/>
    <property type="match status" value="1"/>
</dbReference>
<dbReference type="Proteomes" id="UP001236500">
    <property type="component" value="Chromosome"/>
</dbReference>
<keyword evidence="9" id="KW-1185">Reference proteome</keyword>
<dbReference type="SMART" id="SM00606">
    <property type="entry name" value="CBD_IV"/>
    <property type="match status" value="1"/>
</dbReference>
<dbReference type="InterPro" id="IPR000421">
    <property type="entry name" value="FA58C"/>
</dbReference>
<evidence type="ECO:0000259" key="7">
    <source>
        <dbReference type="PROSITE" id="PS51762"/>
    </source>
</evidence>
<evidence type="ECO:0000259" key="5">
    <source>
        <dbReference type="PROSITE" id="PS50093"/>
    </source>
</evidence>
<evidence type="ECO:0000259" key="6">
    <source>
        <dbReference type="PROSITE" id="PS51175"/>
    </source>
</evidence>
<dbReference type="PROSITE" id="PS50022">
    <property type="entry name" value="FA58C_3"/>
    <property type="match status" value="2"/>
</dbReference>
<evidence type="ECO:0000313" key="8">
    <source>
        <dbReference type="EMBL" id="WGL18438.1"/>
    </source>
</evidence>
<dbReference type="Pfam" id="PF00754">
    <property type="entry name" value="F5_F8_type_C"/>
    <property type="match status" value="2"/>
</dbReference>
<dbReference type="InterPro" id="IPR050546">
    <property type="entry name" value="Glycosyl_Hydrlase_16"/>
</dbReference>
<dbReference type="InterPro" id="IPR035986">
    <property type="entry name" value="PKD_dom_sf"/>
</dbReference>
<feature type="domain" description="CBM6" evidence="6">
    <location>
        <begin position="1008"/>
        <end position="1122"/>
    </location>
</feature>
<dbReference type="EMBL" id="CP118605">
    <property type="protein sequence ID" value="WGL18438.1"/>
    <property type="molecule type" value="Genomic_DNA"/>
</dbReference>
<keyword evidence="8" id="KW-0378">Hydrolase</keyword>
<evidence type="ECO:0000256" key="1">
    <source>
        <dbReference type="ARBA" id="ARBA00006865"/>
    </source>
</evidence>
<dbReference type="Pfam" id="PF00722">
    <property type="entry name" value="Glyco_hydro_16"/>
    <property type="match status" value="1"/>
</dbReference>
<dbReference type="SUPFAM" id="SSF51445">
    <property type="entry name" value="(Trans)glycosidases"/>
    <property type="match status" value="1"/>
</dbReference>
<evidence type="ECO:0000256" key="2">
    <source>
        <dbReference type="ARBA" id="ARBA00022729"/>
    </source>
</evidence>
<gene>
    <name evidence="8" type="ORF">PVT68_09100</name>
</gene>
<name>A0ABY8NLE6_9GAMM</name>
<dbReference type="InterPro" id="IPR013783">
    <property type="entry name" value="Ig-like_fold"/>
</dbReference>
<evidence type="ECO:0000313" key="9">
    <source>
        <dbReference type="Proteomes" id="UP001236500"/>
    </source>
</evidence>
<protein>
    <submittedName>
        <fullName evidence="8">Glycosyl hydrolase</fullName>
    </submittedName>
</protein>
<dbReference type="InterPro" id="IPR017853">
    <property type="entry name" value="GH"/>
</dbReference>
<dbReference type="SMART" id="SM00089">
    <property type="entry name" value="PKD"/>
    <property type="match status" value="1"/>
</dbReference>
<dbReference type="SUPFAM" id="SSF49785">
    <property type="entry name" value="Galactose-binding domain-like"/>
    <property type="match status" value="5"/>
</dbReference>
<feature type="domain" description="PKD" evidence="5">
    <location>
        <begin position="652"/>
        <end position="737"/>
    </location>
</feature>
<accession>A0ABY8NLE6</accession>
<dbReference type="InterPro" id="IPR022409">
    <property type="entry name" value="PKD/Chitinase_dom"/>
</dbReference>
<dbReference type="Pfam" id="PF03422">
    <property type="entry name" value="CBM_6"/>
    <property type="match status" value="1"/>
</dbReference>
<dbReference type="PROSITE" id="PS50093">
    <property type="entry name" value="PKD"/>
    <property type="match status" value="1"/>
</dbReference>
<evidence type="ECO:0000256" key="3">
    <source>
        <dbReference type="SAM" id="SignalP"/>
    </source>
</evidence>
<dbReference type="InterPro" id="IPR024655">
    <property type="entry name" value="Asl1_glyco_hydro_catalytic"/>
</dbReference>
<dbReference type="PANTHER" id="PTHR10963">
    <property type="entry name" value="GLYCOSYL HYDROLASE-RELATED"/>
    <property type="match status" value="1"/>
</dbReference>
<dbReference type="PROSITE" id="PS51762">
    <property type="entry name" value="GH16_2"/>
    <property type="match status" value="1"/>
</dbReference>
<dbReference type="CDD" id="cd00146">
    <property type="entry name" value="PKD"/>
    <property type="match status" value="1"/>
</dbReference>
<reference evidence="8 9" key="1">
    <citation type="submission" date="2023-02" db="EMBL/GenBank/DDBJ databases">
        <title>Description and genomic characterization of Microbulbifer bruguierae sp. nov., isolated from the sediment of mangrove plant Bruguiera sexangula.</title>
        <authorList>
            <person name="Long M."/>
        </authorList>
    </citation>
    <scope>NUCLEOTIDE SEQUENCE [LARGE SCALE GENOMIC DNA]</scope>
    <source>
        <strain evidence="8 9">H12</strain>
    </source>
</reference>
<feature type="chain" id="PRO_5046173261" evidence="3">
    <location>
        <begin position="34"/>
        <end position="1401"/>
    </location>
</feature>
<feature type="signal peptide" evidence="3">
    <location>
        <begin position="1"/>
        <end position="33"/>
    </location>
</feature>
<proteinExistence type="inferred from homology"/>
<dbReference type="Gene3D" id="2.60.40.10">
    <property type="entry name" value="Immunoglobulins"/>
    <property type="match status" value="1"/>
</dbReference>
<dbReference type="InterPro" id="IPR000757">
    <property type="entry name" value="Beta-glucanase-like"/>
</dbReference>
<feature type="domain" description="GH16" evidence="7">
    <location>
        <begin position="27"/>
        <end position="286"/>
    </location>
</feature>
<keyword evidence="2 3" id="KW-0732">Signal</keyword>
<feature type="domain" description="F5/8 type C" evidence="4">
    <location>
        <begin position="1124"/>
        <end position="1260"/>
    </location>
</feature>
<dbReference type="SUPFAM" id="SSF49899">
    <property type="entry name" value="Concanavalin A-like lectins/glucanases"/>
    <property type="match status" value="1"/>
</dbReference>
<dbReference type="InterPro" id="IPR006584">
    <property type="entry name" value="Cellulose-bd_IV"/>
</dbReference>
<dbReference type="Pfam" id="PF18911">
    <property type="entry name" value="PKD_4"/>
    <property type="match status" value="1"/>
</dbReference>
<comment type="similarity">
    <text evidence="1">Belongs to the glycosyl hydrolase 16 family.</text>
</comment>
<dbReference type="InterPro" id="IPR005084">
    <property type="entry name" value="CBM6"/>
</dbReference>